<evidence type="ECO:0000256" key="4">
    <source>
        <dbReference type="ARBA" id="ARBA00022989"/>
    </source>
</evidence>
<dbReference type="RefSeq" id="WP_153481751.1">
    <property type="nucleotide sequence ID" value="NZ_VWNA01000001.1"/>
</dbReference>
<feature type="region of interest" description="Disordered" evidence="10">
    <location>
        <begin position="1"/>
        <end position="34"/>
    </location>
</feature>
<feature type="transmembrane region" description="Helical" evidence="11">
    <location>
        <begin position="330"/>
        <end position="349"/>
    </location>
</feature>
<feature type="compositionally biased region" description="Low complexity" evidence="10">
    <location>
        <begin position="1"/>
        <end position="19"/>
    </location>
</feature>
<keyword evidence="6 11" id="KW-0472">Membrane</keyword>
<dbReference type="InterPro" id="IPR046342">
    <property type="entry name" value="CBS_dom_sf"/>
</dbReference>
<feature type="transmembrane region" description="Helical" evidence="11">
    <location>
        <begin position="420"/>
        <end position="440"/>
    </location>
</feature>
<feature type="transmembrane region" description="Helical" evidence="11">
    <location>
        <begin position="87"/>
        <end position="108"/>
    </location>
</feature>
<accession>A0A6A7Y5J7</accession>
<gene>
    <name evidence="12" type="ORF">F0357_12050</name>
</gene>
<dbReference type="Proteomes" id="UP000332515">
    <property type="component" value="Unassembled WGS sequence"/>
</dbReference>
<dbReference type="PANTHER" id="PTHR43427">
    <property type="entry name" value="CHLORIDE CHANNEL PROTEIN CLC-E"/>
    <property type="match status" value="1"/>
</dbReference>
<feature type="transmembrane region" description="Helical" evidence="11">
    <location>
        <begin position="361"/>
        <end position="380"/>
    </location>
</feature>
<reference evidence="12 13" key="1">
    <citation type="submission" date="2019-09" db="EMBL/GenBank/DDBJ databases">
        <title>Segnochrobactrum spirostomi gen. nov., sp. nov., isolated from the ciliate Spirostomum cf. yagiui and description of a novel family, Segnochrobactraceae fam. nov. within the order Rhizobiales of the class Alphaproteobacteria.</title>
        <authorList>
            <person name="Akter S."/>
            <person name="Shazib S.U.A."/>
            <person name="Shin M.K."/>
        </authorList>
    </citation>
    <scope>NUCLEOTIDE SEQUENCE [LARGE SCALE GENOMIC DNA]</scope>
    <source>
        <strain evidence="12 13">Sp-1</strain>
    </source>
</reference>
<feature type="transmembrane region" description="Helical" evidence="11">
    <location>
        <begin position="295"/>
        <end position="318"/>
    </location>
</feature>
<evidence type="ECO:0000256" key="7">
    <source>
        <dbReference type="ARBA" id="ARBA00023173"/>
    </source>
</evidence>
<dbReference type="InterPro" id="IPR050368">
    <property type="entry name" value="ClC-type_chloride_channel"/>
</dbReference>
<evidence type="ECO:0000313" key="13">
    <source>
        <dbReference type="Proteomes" id="UP000332515"/>
    </source>
</evidence>
<dbReference type="EMBL" id="VWNA01000001">
    <property type="protein sequence ID" value="MQT13361.1"/>
    <property type="molecule type" value="Genomic_DNA"/>
</dbReference>
<dbReference type="CDD" id="cd00400">
    <property type="entry name" value="Voltage_gated_ClC"/>
    <property type="match status" value="1"/>
</dbReference>
<evidence type="ECO:0000256" key="6">
    <source>
        <dbReference type="ARBA" id="ARBA00023136"/>
    </source>
</evidence>
<dbReference type="PANTHER" id="PTHR43427:SF6">
    <property type="entry name" value="CHLORIDE CHANNEL PROTEIN CLC-E"/>
    <property type="match status" value="1"/>
</dbReference>
<proteinExistence type="predicted"/>
<dbReference type="GO" id="GO:0034707">
    <property type="term" value="C:chloride channel complex"/>
    <property type="evidence" value="ECO:0007669"/>
    <property type="project" value="UniProtKB-KW"/>
</dbReference>
<evidence type="ECO:0000256" key="9">
    <source>
        <dbReference type="ARBA" id="ARBA00023303"/>
    </source>
</evidence>
<keyword evidence="2" id="KW-0813">Transport</keyword>
<dbReference type="Gene3D" id="1.10.3080.10">
    <property type="entry name" value="Clc chloride channel"/>
    <property type="match status" value="1"/>
</dbReference>
<name>A0A6A7Y5J7_9HYPH</name>
<dbReference type="PRINTS" id="PR00762">
    <property type="entry name" value="CLCHANNEL"/>
</dbReference>
<feature type="transmembrane region" description="Helical" evidence="11">
    <location>
        <begin position="42"/>
        <end position="67"/>
    </location>
</feature>
<evidence type="ECO:0000313" key="12">
    <source>
        <dbReference type="EMBL" id="MQT13361.1"/>
    </source>
</evidence>
<keyword evidence="7" id="KW-0869">Chloride channel</keyword>
<evidence type="ECO:0000256" key="11">
    <source>
        <dbReference type="SAM" id="Phobius"/>
    </source>
</evidence>
<keyword evidence="3 11" id="KW-0812">Transmembrane</keyword>
<feature type="transmembrane region" description="Helical" evidence="11">
    <location>
        <begin position="136"/>
        <end position="158"/>
    </location>
</feature>
<comment type="caution">
    <text evidence="12">The sequence shown here is derived from an EMBL/GenBank/DDBJ whole genome shotgun (WGS) entry which is preliminary data.</text>
</comment>
<organism evidence="12 13">
    <name type="scientific">Segnochrobactrum spirostomi</name>
    <dbReference type="NCBI Taxonomy" id="2608987"/>
    <lineage>
        <taxon>Bacteria</taxon>
        <taxon>Pseudomonadati</taxon>
        <taxon>Pseudomonadota</taxon>
        <taxon>Alphaproteobacteria</taxon>
        <taxon>Hyphomicrobiales</taxon>
        <taxon>Segnochrobactraceae</taxon>
        <taxon>Segnochrobactrum</taxon>
    </lineage>
</organism>
<feature type="transmembrane region" description="Helical" evidence="11">
    <location>
        <begin position="386"/>
        <end position="413"/>
    </location>
</feature>
<dbReference type="AlphaFoldDB" id="A0A6A7Y5J7"/>
<evidence type="ECO:0000256" key="1">
    <source>
        <dbReference type="ARBA" id="ARBA00004141"/>
    </source>
</evidence>
<dbReference type="InterPro" id="IPR001807">
    <property type="entry name" value="ClC"/>
</dbReference>
<evidence type="ECO:0000256" key="2">
    <source>
        <dbReference type="ARBA" id="ARBA00022448"/>
    </source>
</evidence>
<keyword evidence="4 11" id="KW-1133">Transmembrane helix</keyword>
<feature type="transmembrane region" description="Helical" evidence="11">
    <location>
        <begin position="251"/>
        <end position="274"/>
    </location>
</feature>
<dbReference type="Gene3D" id="3.10.580.10">
    <property type="entry name" value="CBS-domain"/>
    <property type="match status" value="1"/>
</dbReference>
<feature type="transmembrane region" description="Helical" evidence="11">
    <location>
        <begin position="178"/>
        <end position="207"/>
    </location>
</feature>
<keyword evidence="13" id="KW-1185">Reference proteome</keyword>
<dbReference type="SUPFAM" id="SSF81340">
    <property type="entry name" value="Clc chloride channel"/>
    <property type="match status" value="1"/>
</dbReference>
<dbReference type="Pfam" id="PF00654">
    <property type="entry name" value="Voltage_CLC"/>
    <property type="match status" value="1"/>
</dbReference>
<feature type="transmembrane region" description="Helical" evidence="11">
    <location>
        <begin position="219"/>
        <end position="239"/>
    </location>
</feature>
<protein>
    <submittedName>
        <fullName evidence="12">Chloride channel protein</fullName>
    </submittedName>
</protein>
<keyword evidence="5" id="KW-0406">Ion transport</keyword>
<evidence type="ECO:0000256" key="10">
    <source>
        <dbReference type="SAM" id="MobiDB-lite"/>
    </source>
</evidence>
<comment type="subcellular location">
    <subcellularLocation>
        <location evidence="1">Membrane</location>
        <topology evidence="1">Multi-pass membrane protein</topology>
    </subcellularLocation>
</comment>
<sequence>MEAAAATAPARAAATTPKPLGGTRPIEQGPDGSARDDREVMILLAVAVVGGIVVGLAVAGIHEVVAFLQTLLFTRPIDGEGLEGVPAWRLVAVPVIGTLVLGLLLVALQRAKRLGVTDPVEANALKGGRMSARESATLVGLSIVSIAIGGSVGFEAAMTQLGAGTLSVFGQRLKLSRSALRILVSCGTAAGIAAIFNAPLTGTLYALELVVGGYAVRALLPTLLAAGGSGLVTHVLFGYQPLFQIGPVGGLAYWHYLMAIGGGVVCALVGIAVMRGCTGLEHVLARFKVPPLLRPVVGGVGLAACAFATPFVMGPGHLAIRDLMHNTPGLIPLLVLVVAKGCASVLCVGSGFRGGLFSASLLLGAALGALFHAAVLVPVFGPSVDVGLAVVIGMTATSAAIIGTPIAIVLLAVETTGLHAGIVSVAFAVVVASHLTRRWFGYSFSTWRFHIRGHDLTGPRDIGRLRALTFADAPLEDPPRVPAEARLSEAAAMVANAAPSVVLAVENADGTFDGFLRRDRLLEAALATPDLPTGMIAEKPSRTAHMTDSLMNHLESGKTAIVGRLAVVSPEGRLVGFAREADVLRRYLDEVEAADRDDTAVGYDR</sequence>
<dbReference type="GO" id="GO:0005254">
    <property type="term" value="F:chloride channel activity"/>
    <property type="evidence" value="ECO:0007669"/>
    <property type="project" value="UniProtKB-KW"/>
</dbReference>
<dbReference type="InterPro" id="IPR014743">
    <property type="entry name" value="Cl-channel_core"/>
</dbReference>
<dbReference type="SUPFAM" id="SSF54631">
    <property type="entry name" value="CBS-domain pair"/>
    <property type="match status" value="1"/>
</dbReference>
<keyword evidence="9" id="KW-0407">Ion channel</keyword>
<evidence type="ECO:0000256" key="5">
    <source>
        <dbReference type="ARBA" id="ARBA00023065"/>
    </source>
</evidence>
<keyword evidence="8" id="KW-0868">Chloride</keyword>
<evidence type="ECO:0000256" key="3">
    <source>
        <dbReference type="ARBA" id="ARBA00022692"/>
    </source>
</evidence>
<evidence type="ECO:0000256" key="8">
    <source>
        <dbReference type="ARBA" id="ARBA00023214"/>
    </source>
</evidence>